<evidence type="ECO:0000313" key="1">
    <source>
        <dbReference type="EMBL" id="KAK8787589.1"/>
    </source>
</evidence>
<accession>A0AAQ4FK19</accession>
<dbReference type="Proteomes" id="UP001321473">
    <property type="component" value="Unassembled WGS sequence"/>
</dbReference>
<protein>
    <submittedName>
        <fullName evidence="1">Uncharacterized protein</fullName>
    </submittedName>
</protein>
<name>A0AAQ4FK19_AMBAM</name>
<dbReference type="EMBL" id="JARKHS020001673">
    <property type="protein sequence ID" value="KAK8787589.1"/>
    <property type="molecule type" value="Genomic_DNA"/>
</dbReference>
<keyword evidence="2" id="KW-1185">Reference proteome</keyword>
<dbReference type="AlphaFoldDB" id="A0AAQ4FK19"/>
<sequence>MSGTRTRWNAHTAKVPRNHYQETRNEGTIEVSLLRHRPKAVIVLLRPGVLWKRYYQDEEVKTSAPGISHQKWIFIPDFHDLKTTNTANLTKMESFLSMYRAHCCSLLDSMVIANFKARPFKAGHPE</sequence>
<organism evidence="1 2">
    <name type="scientific">Amblyomma americanum</name>
    <name type="common">Lone star tick</name>
    <dbReference type="NCBI Taxonomy" id="6943"/>
    <lineage>
        <taxon>Eukaryota</taxon>
        <taxon>Metazoa</taxon>
        <taxon>Ecdysozoa</taxon>
        <taxon>Arthropoda</taxon>
        <taxon>Chelicerata</taxon>
        <taxon>Arachnida</taxon>
        <taxon>Acari</taxon>
        <taxon>Parasitiformes</taxon>
        <taxon>Ixodida</taxon>
        <taxon>Ixodoidea</taxon>
        <taxon>Ixodidae</taxon>
        <taxon>Amblyomminae</taxon>
        <taxon>Amblyomma</taxon>
    </lineage>
</organism>
<comment type="caution">
    <text evidence="1">The sequence shown here is derived from an EMBL/GenBank/DDBJ whole genome shotgun (WGS) entry which is preliminary data.</text>
</comment>
<proteinExistence type="predicted"/>
<evidence type="ECO:0000313" key="2">
    <source>
        <dbReference type="Proteomes" id="UP001321473"/>
    </source>
</evidence>
<reference evidence="1 2" key="1">
    <citation type="journal article" date="2023" name="Arcadia Sci">
        <title>De novo assembly of a long-read Amblyomma americanum tick genome.</title>
        <authorList>
            <person name="Chou S."/>
            <person name="Poskanzer K.E."/>
            <person name="Rollins M."/>
            <person name="Thuy-Boun P.S."/>
        </authorList>
    </citation>
    <scope>NUCLEOTIDE SEQUENCE [LARGE SCALE GENOMIC DNA]</scope>
    <source>
        <strain evidence="1">F_SG_1</strain>
        <tissue evidence="1">Salivary glands</tissue>
    </source>
</reference>
<gene>
    <name evidence="1" type="ORF">V5799_022635</name>
</gene>